<evidence type="ECO:0000313" key="3">
    <source>
        <dbReference type="EMBL" id="KAK9422573.1"/>
    </source>
</evidence>
<evidence type="ECO:0000313" key="4">
    <source>
        <dbReference type="Proteomes" id="UP001408356"/>
    </source>
</evidence>
<proteinExistence type="predicted"/>
<comment type="caution">
    <text evidence="3">The sequence shown here is derived from an EMBL/GenBank/DDBJ whole genome shotgun (WGS) entry which is preliminary data.</text>
</comment>
<feature type="region of interest" description="Disordered" evidence="1">
    <location>
        <begin position="244"/>
        <end position="265"/>
    </location>
</feature>
<dbReference type="EMBL" id="JARVKF010000112">
    <property type="protein sequence ID" value="KAK9422573.1"/>
    <property type="molecule type" value="Genomic_DNA"/>
</dbReference>
<keyword evidence="4" id="KW-1185">Reference proteome</keyword>
<evidence type="ECO:0000256" key="2">
    <source>
        <dbReference type="SAM" id="Phobius"/>
    </source>
</evidence>
<dbReference type="Proteomes" id="UP001408356">
    <property type="component" value="Unassembled WGS sequence"/>
</dbReference>
<feature type="compositionally biased region" description="Low complexity" evidence="1">
    <location>
        <begin position="131"/>
        <end position="177"/>
    </location>
</feature>
<reference evidence="3 4" key="1">
    <citation type="journal article" date="2024" name="J. Plant Pathol.">
        <title>Sequence and assembly of the genome of Seiridium unicorne, isolate CBS 538.82, causal agent of cypress canker disease.</title>
        <authorList>
            <person name="Scali E."/>
            <person name="Rocca G.D."/>
            <person name="Danti R."/>
            <person name="Garbelotto M."/>
            <person name="Barberini S."/>
            <person name="Baroncelli R."/>
            <person name="Emiliani G."/>
        </authorList>
    </citation>
    <scope>NUCLEOTIDE SEQUENCE [LARGE SCALE GENOMIC DNA]</scope>
    <source>
        <strain evidence="3 4">BM-138-508</strain>
    </source>
</reference>
<feature type="region of interest" description="Disordered" evidence="1">
    <location>
        <begin position="125"/>
        <end position="179"/>
    </location>
</feature>
<evidence type="ECO:0000256" key="1">
    <source>
        <dbReference type="SAM" id="MobiDB-lite"/>
    </source>
</evidence>
<protein>
    <submittedName>
        <fullName evidence="3">Mid2 domain-containing protein</fullName>
    </submittedName>
</protein>
<gene>
    <name evidence="3" type="ORF">SUNI508_00436</name>
</gene>
<sequence length="265" mass="28783">MRKSTVTLIASWLYGQGVLGFDNKFLFPTDDDLTFYYMNTIEVKYQSNFTNPTLYTFCKVGDDDPKEKDKNTSAPKNNGTVSVTLDFQKGDECWFNLREDEKTSNLGFNSPHNWKFDADDKNTTTVKAPETTTLSTSSRTSSMISTTSTSTTISTTTPSAPEADITASATPTPSSTPMDDDVGARATKIGIGVGVGFAGLLVMTVIGMVVARILRKRRNAVQYGSPPETALAGIQKPASAVSYNPVSQFEPSGAPYTGHYDPYRP</sequence>
<organism evidence="3 4">
    <name type="scientific">Seiridium unicorne</name>
    <dbReference type="NCBI Taxonomy" id="138068"/>
    <lineage>
        <taxon>Eukaryota</taxon>
        <taxon>Fungi</taxon>
        <taxon>Dikarya</taxon>
        <taxon>Ascomycota</taxon>
        <taxon>Pezizomycotina</taxon>
        <taxon>Sordariomycetes</taxon>
        <taxon>Xylariomycetidae</taxon>
        <taxon>Amphisphaeriales</taxon>
        <taxon>Sporocadaceae</taxon>
        <taxon>Seiridium</taxon>
    </lineage>
</organism>
<keyword evidence="2" id="KW-0812">Transmembrane</keyword>
<keyword evidence="2" id="KW-0472">Membrane</keyword>
<accession>A0ABR2V6P8</accession>
<feature type="transmembrane region" description="Helical" evidence="2">
    <location>
        <begin position="189"/>
        <end position="211"/>
    </location>
</feature>
<name>A0ABR2V6P8_9PEZI</name>
<keyword evidence="2" id="KW-1133">Transmembrane helix</keyword>